<comment type="caution">
    <text evidence="1">The sequence shown here is derived from an EMBL/GenBank/DDBJ whole genome shotgun (WGS) entry which is preliminary data.</text>
</comment>
<gene>
    <name evidence="1" type="ORF">BSTOLATCC_MIC58333</name>
</gene>
<evidence type="ECO:0000313" key="1">
    <source>
        <dbReference type="EMBL" id="CAG9333522.1"/>
    </source>
</evidence>
<dbReference type="AlphaFoldDB" id="A0AAU9KHN4"/>
<name>A0AAU9KHN4_9CILI</name>
<dbReference type="Proteomes" id="UP001162131">
    <property type="component" value="Unassembled WGS sequence"/>
</dbReference>
<keyword evidence="2" id="KW-1185">Reference proteome</keyword>
<accession>A0AAU9KHN4</accession>
<organism evidence="1 2">
    <name type="scientific">Blepharisma stoltei</name>
    <dbReference type="NCBI Taxonomy" id="1481888"/>
    <lineage>
        <taxon>Eukaryota</taxon>
        <taxon>Sar</taxon>
        <taxon>Alveolata</taxon>
        <taxon>Ciliophora</taxon>
        <taxon>Postciliodesmatophora</taxon>
        <taxon>Heterotrichea</taxon>
        <taxon>Heterotrichida</taxon>
        <taxon>Blepharismidae</taxon>
        <taxon>Blepharisma</taxon>
    </lineage>
</organism>
<reference evidence="1" key="1">
    <citation type="submission" date="2021-09" db="EMBL/GenBank/DDBJ databases">
        <authorList>
            <consortium name="AG Swart"/>
            <person name="Singh M."/>
            <person name="Singh A."/>
            <person name="Seah K."/>
            <person name="Emmerich C."/>
        </authorList>
    </citation>
    <scope>NUCLEOTIDE SEQUENCE</scope>
    <source>
        <strain evidence="1">ATCC30299</strain>
    </source>
</reference>
<protein>
    <submittedName>
        <fullName evidence="1">Uncharacterized protein</fullName>
    </submittedName>
</protein>
<dbReference type="EMBL" id="CAJZBQ010000056">
    <property type="protein sequence ID" value="CAG9333522.1"/>
    <property type="molecule type" value="Genomic_DNA"/>
</dbReference>
<evidence type="ECO:0000313" key="2">
    <source>
        <dbReference type="Proteomes" id="UP001162131"/>
    </source>
</evidence>
<proteinExistence type="predicted"/>
<sequence>MEREGVKTPPILDWVVVSLPCSPSEAEDTYLPFETISAAVLQLEKLYLDDISLKREESFRLHKKHIEQVQIDPNPPIVKDDSLHGICNDVMRRMAEILREIDKKEDCLDLFFKFQGLDDILRKRNES</sequence>